<feature type="binding site" evidence="9">
    <location>
        <position position="7"/>
    </location>
    <ligand>
        <name>Zn(2+)</name>
        <dbReference type="ChEBI" id="CHEBI:29105"/>
        <label>1</label>
    </ligand>
</feature>
<evidence type="ECO:0000256" key="9">
    <source>
        <dbReference type="PIRSR" id="PIRSR005586-1"/>
    </source>
</evidence>
<sequence length="111" mass="12851">MEFCPTCGTMLQYELPHMGRPSRFFCSTCPYVCYIENKVKIKKKMHLDKKDLEPVITDDDMKNASQTDATCPKCGHGRAAYVQFQTRSADEPATIFYTCMKETCRSTWRED</sequence>
<dbReference type="OrthoDB" id="282152at2759"/>
<reference evidence="13" key="1">
    <citation type="submission" date="2020-03" db="EMBL/GenBank/DDBJ databases">
        <title>Castanea mollissima Vanexum genome sequencing.</title>
        <authorList>
            <person name="Staton M."/>
        </authorList>
    </citation>
    <scope>NUCLEOTIDE SEQUENCE</scope>
    <source>
        <tissue evidence="13">Leaf</tissue>
    </source>
</reference>
<evidence type="ECO:0000256" key="11">
    <source>
        <dbReference type="RuleBase" id="RU003474"/>
    </source>
</evidence>
<comment type="caution">
    <text evidence="13">The sequence shown here is derived from an EMBL/GenBank/DDBJ whole genome shotgun (WGS) entry which is preliminary data.</text>
</comment>
<dbReference type="PIRSF" id="PIRSF005586">
    <property type="entry name" value="RNApol_RpoM"/>
    <property type="match status" value="1"/>
</dbReference>
<dbReference type="GO" id="GO:0003899">
    <property type="term" value="F:DNA-directed RNA polymerase activity"/>
    <property type="evidence" value="ECO:0007669"/>
    <property type="project" value="InterPro"/>
</dbReference>
<evidence type="ECO:0000256" key="1">
    <source>
        <dbReference type="ARBA" id="ARBA00004123"/>
    </source>
</evidence>
<comment type="function">
    <text evidence="8">DNA-dependent RNA polymerase catalyzes the transcription of DNA into RNA using the four ribonucleoside triphosphates as substrates.</text>
</comment>
<dbReference type="Gene3D" id="2.20.25.10">
    <property type="match status" value="1"/>
</dbReference>
<dbReference type="InterPro" id="IPR001222">
    <property type="entry name" value="Znf_TFIIS"/>
</dbReference>
<keyword evidence="14" id="KW-1185">Reference proteome</keyword>
<feature type="binding site" evidence="9">
    <location>
        <position position="99"/>
    </location>
    <ligand>
        <name>Zn(2+)</name>
        <dbReference type="ChEBI" id="CHEBI:29105"/>
        <label>2</label>
    </ligand>
</feature>
<keyword evidence="5 9" id="KW-0862">Zinc</keyword>
<feature type="binding site" evidence="9">
    <location>
        <position position="29"/>
    </location>
    <ligand>
        <name>Zn(2+)</name>
        <dbReference type="ChEBI" id="CHEBI:29105"/>
        <label>1</label>
    </ligand>
</feature>
<evidence type="ECO:0000256" key="2">
    <source>
        <dbReference type="ARBA" id="ARBA00022478"/>
    </source>
</evidence>
<dbReference type="PANTHER" id="PTHR11239:SF12">
    <property type="entry name" value="DNA-DIRECTED RNA POLYMERASE III SUBUNIT RPC10"/>
    <property type="match status" value="1"/>
</dbReference>
<feature type="binding site" evidence="9">
    <location>
        <position position="26"/>
    </location>
    <ligand>
        <name>Zn(2+)</name>
        <dbReference type="ChEBI" id="CHEBI:29105"/>
        <label>1</label>
    </ligand>
</feature>
<keyword evidence="8 11" id="KW-0804">Transcription</keyword>
<keyword evidence="2 8" id="KW-0240">DNA-directed RNA polymerase</keyword>
<dbReference type="GO" id="GO:0006386">
    <property type="term" value="P:termination of RNA polymerase III transcription"/>
    <property type="evidence" value="ECO:0007669"/>
    <property type="project" value="TreeGrafter"/>
</dbReference>
<dbReference type="SUPFAM" id="SSF57783">
    <property type="entry name" value="Zinc beta-ribbon"/>
    <property type="match status" value="1"/>
</dbReference>
<proteinExistence type="inferred from homology"/>
<keyword evidence="7 8" id="KW-0539">Nucleus</keyword>
<accession>A0A8J4Q9L6</accession>
<dbReference type="CDD" id="cd10509">
    <property type="entry name" value="Zn-ribbon_RPC11"/>
    <property type="match status" value="1"/>
</dbReference>
<evidence type="ECO:0000256" key="3">
    <source>
        <dbReference type="ARBA" id="ARBA00022723"/>
    </source>
</evidence>
<dbReference type="InterPro" id="IPR034014">
    <property type="entry name" value="Zn_ribbon_RPC11_C"/>
</dbReference>
<organism evidence="13 14">
    <name type="scientific">Castanea mollissima</name>
    <name type="common">Chinese chestnut</name>
    <dbReference type="NCBI Taxonomy" id="60419"/>
    <lineage>
        <taxon>Eukaryota</taxon>
        <taxon>Viridiplantae</taxon>
        <taxon>Streptophyta</taxon>
        <taxon>Embryophyta</taxon>
        <taxon>Tracheophyta</taxon>
        <taxon>Spermatophyta</taxon>
        <taxon>Magnoliopsida</taxon>
        <taxon>eudicotyledons</taxon>
        <taxon>Gunneridae</taxon>
        <taxon>Pentapetalae</taxon>
        <taxon>rosids</taxon>
        <taxon>fabids</taxon>
        <taxon>Fagales</taxon>
        <taxon>Fagaceae</taxon>
        <taxon>Castanea</taxon>
    </lineage>
</organism>
<dbReference type="GO" id="GO:0003676">
    <property type="term" value="F:nucleic acid binding"/>
    <property type="evidence" value="ECO:0007669"/>
    <property type="project" value="InterPro"/>
</dbReference>
<dbReference type="Proteomes" id="UP000737018">
    <property type="component" value="Unassembled WGS sequence"/>
</dbReference>
<dbReference type="GO" id="GO:0006355">
    <property type="term" value="P:regulation of DNA-templated transcription"/>
    <property type="evidence" value="ECO:0007669"/>
    <property type="project" value="InterPro"/>
</dbReference>
<evidence type="ECO:0000313" key="13">
    <source>
        <dbReference type="EMBL" id="KAF3943264.1"/>
    </source>
</evidence>
<keyword evidence="6" id="KW-0805">Transcription regulation</keyword>
<dbReference type="EMBL" id="JRKL02013008">
    <property type="protein sequence ID" value="KAF3943264.1"/>
    <property type="molecule type" value="Genomic_DNA"/>
</dbReference>
<protein>
    <recommendedName>
        <fullName evidence="8">DNA-directed RNA polymerase subunit</fullName>
    </recommendedName>
</protein>
<keyword evidence="4 10" id="KW-0863">Zinc-finger</keyword>
<feature type="domain" description="TFIIS-type" evidence="12">
    <location>
        <begin position="67"/>
        <end position="109"/>
    </location>
</feature>
<feature type="binding site" evidence="9">
    <location>
        <position position="74"/>
    </location>
    <ligand>
        <name>Zn(2+)</name>
        <dbReference type="ChEBI" id="CHEBI:29105"/>
        <label>2</label>
    </ligand>
</feature>
<evidence type="ECO:0000256" key="6">
    <source>
        <dbReference type="ARBA" id="ARBA00023015"/>
    </source>
</evidence>
<keyword evidence="3 9" id="KW-0479">Metal-binding</keyword>
<evidence type="ECO:0000313" key="14">
    <source>
        <dbReference type="Proteomes" id="UP000737018"/>
    </source>
</evidence>
<evidence type="ECO:0000256" key="8">
    <source>
        <dbReference type="PIRNR" id="PIRNR005586"/>
    </source>
</evidence>
<evidence type="ECO:0000256" key="7">
    <source>
        <dbReference type="ARBA" id="ARBA00023242"/>
    </source>
</evidence>
<dbReference type="InterPro" id="IPR012164">
    <property type="entry name" value="Rpa12/Rpb9/Rpc10/TFS"/>
</dbReference>
<dbReference type="InterPro" id="IPR006288">
    <property type="entry name" value="TFS"/>
</dbReference>
<dbReference type="InterPro" id="IPR029401">
    <property type="entry name" value="Nudix_N"/>
</dbReference>
<dbReference type="Pfam" id="PF01096">
    <property type="entry name" value="Zn_ribbon_TFIIS"/>
    <property type="match status" value="1"/>
</dbReference>
<dbReference type="Pfam" id="PF14803">
    <property type="entry name" value="Zn_ribbon_Nudix"/>
    <property type="match status" value="1"/>
</dbReference>
<dbReference type="InterPro" id="IPR001529">
    <property type="entry name" value="Zn_ribbon_RPB9"/>
</dbReference>
<evidence type="ECO:0000256" key="4">
    <source>
        <dbReference type="ARBA" id="ARBA00022771"/>
    </source>
</evidence>
<feature type="binding site" evidence="9">
    <location>
        <position position="71"/>
    </location>
    <ligand>
        <name>Zn(2+)</name>
        <dbReference type="ChEBI" id="CHEBI:29105"/>
        <label>2</label>
    </ligand>
</feature>
<gene>
    <name evidence="13" type="ORF">CMV_030155</name>
</gene>
<dbReference type="AlphaFoldDB" id="A0A8J4Q9L6"/>
<evidence type="ECO:0000256" key="10">
    <source>
        <dbReference type="PIRSR" id="PIRSR005586-2"/>
    </source>
</evidence>
<dbReference type="PROSITE" id="PS51133">
    <property type="entry name" value="ZF_TFIIS_2"/>
    <property type="match status" value="1"/>
</dbReference>
<feature type="binding site" evidence="9">
    <location>
        <position position="104"/>
    </location>
    <ligand>
        <name>Zn(2+)</name>
        <dbReference type="ChEBI" id="CHEBI:29105"/>
        <label>2</label>
    </ligand>
</feature>
<name>A0A8J4Q9L6_9ROSI</name>
<evidence type="ECO:0000259" key="12">
    <source>
        <dbReference type="PROSITE" id="PS51133"/>
    </source>
</evidence>
<evidence type="ECO:0000256" key="5">
    <source>
        <dbReference type="ARBA" id="ARBA00022833"/>
    </source>
</evidence>
<dbReference type="SMART" id="SM00440">
    <property type="entry name" value="ZnF_C2C2"/>
    <property type="match status" value="1"/>
</dbReference>
<dbReference type="NCBIfam" id="TIGR01384">
    <property type="entry name" value="TFS_arch"/>
    <property type="match status" value="1"/>
</dbReference>
<dbReference type="GO" id="GO:0005666">
    <property type="term" value="C:RNA polymerase III complex"/>
    <property type="evidence" value="ECO:0007669"/>
    <property type="project" value="TreeGrafter"/>
</dbReference>
<dbReference type="SMART" id="SM00661">
    <property type="entry name" value="RPOL9"/>
    <property type="match status" value="1"/>
</dbReference>
<feature type="binding site" evidence="9">
    <location>
        <position position="4"/>
    </location>
    <ligand>
        <name>Zn(2+)</name>
        <dbReference type="ChEBI" id="CHEBI:29105"/>
        <label>1</label>
    </ligand>
</feature>
<dbReference type="GO" id="GO:0008270">
    <property type="term" value="F:zinc ion binding"/>
    <property type="evidence" value="ECO:0007669"/>
    <property type="project" value="UniProtKB-KW"/>
</dbReference>
<feature type="zinc finger region" description="C4-type" evidence="10">
    <location>
        <begin position="4"/>
        <end position="29"/>
    </location>
</feature>
<comment type="subcellular location">
    <subcellularLocation>
        <location evidence="1 8">Nucleus</location>
    </subcellularLocation>
</comment>
<comment type="similarity">
    <text evidence="8 11">Belongs to the archaeal rpoM/eukaryotic RPA12/RPB9/RPC11 RNA polymerase family.</text>
</comment>
<dbReference type="PANTHER" id="PTHR11239">
    <property type="entry name" value="DNA-DIRECTED RNA POLYMERASE"/>
    <property type="match status" value="1"/>
</dbReference>